<keyword evidence="6" id="KW-1133">Transmembrane helix</keyword>
<evidence type="ECO:0000256" key="6">
    <source>
        <dbReference type="SAM" id="Phobius"/>
    </source>
</evidence>
<evidence type="ECO:0000256" key="5">
    <source>
        <dbReference type="SAM" id="MobiDB-lite"/>
    </source>
</evidence>
<evidence type="ECO:0000313" key="9">
    <source>
        <dbReference type="Proteomes" id="UP001642540"/>
    </source>
</evidence>
<evidence type="ECO:0000256" key="2">
    <source>
        <dbReference type="ARBA" id="ARBA00022525"/>
    </source>
</evidence>
<keyword evidence="6" id="KW-0812">Transmembrane</keyword>
<feature type="domain" description="CTCK" evidence="7">
    <location>
        <begin position="435"/>
        <end position="515"/>
    </location>
</feature>
<dbReference type="InterPro" id="IPR006207">
    <property type="entry name" value="Cys_knot_C"/>
</dbReference>
<keyword evidence="9" id="KW-1185">Reference proteome</keyword>
<dbReference type="PANTHER" id="PTHR15283">
    <property type="entry name" value="GREMLIN 1"/>
    <property type="match status" value="1"/>
</dbReference>
<name>A0ABP1Q960_9HEXA</name>
<feature type="region of interest" description="Disordered" evidence="5">
    <location>
        <begin position="313"/>
        <end position="337"/>
    </location>
</feature>
<dbReference type="PANTHER" id="PTHR15283:SF4">
    <property type="entry name" value="BURSICON"/>
    <property type="match status" value="1"/>
</dbReference>
<dbReference type="EMBL" id="CAXLJM020000024">
    <property type="protein sequence ID" value="CAL8090420.1"/>
    <property type="molecule type" value="Genomic_DNA"/>
</dbReference>
<accession>A0ABP1Q960</accession>
<sequence length="520" mass="55625">MTRIQEPDLLIDHDSGGGGGCQRFLGGPVEPFTYSGVTHMKLPGHVQKSSVGSKWFPFTYTSSCRAKNAEAVSLSSSSSSSATEEKPIIVVHNNNNNVILDVMDENTRWSSSTEYTPSCKTTSTILPPILPHSNGSSTGNKTKSRNSSTSHNLSNSSSNNSNSKSKHKNNMNNSNNVSNKNNCSPSSINKSSENRRISNNCGPASVTTTASSHINSNSRTLNHSSSSEDEEESGGRHLIIRYIQCNERPSKKQLVTLGLVSVVFLIVLVTLLALFLSPTSTRTLGNSSRSSGSGKDEISDAFISSDISSSLNNDDVELDDSDSYDDSDSSYYSSTSSSNINTGIDLKKVSKLSWDLLNSNQDASARGGSGSSSGTRGVSLPPLGGGGGDGEIILPAKMIYTSSGDSTDLMPSENGGVSIVGGGGSQNKKRSCCRTQKYSQIIKREGCEPMTIVNKMCFGQCVSVWVPGLFASFPVCRPSKSTFKMVTLTCGRNKEKRKRVRIEKVRRCSCMEIEPTAASL</sequence>
<keyword evidence="6" id="KW-0472">Membrane</keyword>
<feature type="compositionally biased region" description="Low complexity" evidence="5">
    <location>
        <begin position="170"/>
        <end position="187"/>
    </location>
</feature>
<feature type="region of interest" description="Disordered" evidence="5">
    <location>
        <begin position="363"/>
        <end position="386"/>
    </location>
</feature>
<evidence type="ECO:0000313" key="8">
    <source>
        <dbReference type="EMBL" id="CAL8090420.1"/>
    </source>
</evidence>
<dbReference type="Gene3D" id="2.10.90.10">
    <property type="entry name" value="Cystine-knot cytokines"/>
    <property type="match status" value="1"/>
</dbReference>
<dbReference type="Pfam" id="PF03045">
    <property type="entry name" value="DAN"/>
    <property type="match status" value="1"/>
</dbReference>
<dbReference type="SMART" id="SM00041">
    <property type="entry name" value="CT"/>
    <property type="match status" value="1"/>
</dbReference>
<feature type="compositionally biased region" description="Low complexity" evidence="5">
    <location>
        <begin position="215"/>
        <end position="225"/>
    </location>
</feature>
<dbReference type="InterPro" id="IPR029034">
    <property type="entry name" value="Cystine-knot_cytokine"/>
</dbReference>
<feature type="region of interest" description="Disordered" evidence="5">
    <location>
        <begin position="110"/>
        <end position="234"/>
    </location>
</feature>
<keyword evidence="2" id="KW-0964">Secreted</keyword>
<feature type="compositionally biased region" description="Low complexity" evidence="5">
    <location>
        <begin position="145"/>
        <end position="163"/>
    </location>
</feature>
<evidence type="ECO:0000256" key="1">
    <source>
        <dbReference type="ARBA" id="ARBA00004613"/>
    </source>
</evidence>
<feature type="compositionally biased region" description="Polar residues" evidence="5">
    <location>
        <begin position="197"/>
        <end position="214"/>
    </location>
</feature>
<keyword evidence="3" id="KW-0732">Signal</keyword>
<proteinExistence type="predicted"/>
<feature type="transmembrane region" description="Helical" evidence="6">
    <location>
        <begin position="254"/>
        <end position="276"/>
    </location>
</feature>
<gene>
    <name evidence="8" type="ORF">ODALV1_LOCUS7638</name>
</gene>
<evidence type="ECO:0000256" key="3">
    <source>
        <dbReference type="ARBA" id="ARBA00022729"/>
    </source>
</evidence>
<dbReference type="Proteomes" id="UP001642540">
    <property type="component" value="Unassembled WGS sequence"/>
</dbReference>
<evidence type="ECO:0000259" key="7">
    <source>
        <dbReference type="SMART" id="SM00041"/>
    </source>
</evidence>
<comment type="subcellular location">
    <subcellularLocation>
        <location evidence="1">Secreted</location>
    </subcellularLocation>
</comment>
<keyword evidence="4" id="KW-1015">Disulfide bond</keyword>
<dbReference type="InterPro" id="IPR004133">
    <property type="entry name" value="DAN_dom"/>
</dbReference>
<protein>
    <recommendedName>
        <fullName evidence="7">CTCK domain-containing protein</fullName>
    </recommendedName>
</protein>
<evidence type="ECO:0000256" key="4">
    <source>
        <dbReference type="ARBA" id="ARBA00023157"/>
    </source>
</evidence>
<reference evidence="8 9" key="1">
    <citation type="submission" date="2024-08" db="EMBL/GenBank/DDBJ databases">
        <authorList>
            <person name="Cucini C."/>
            <person name="Frati F."/>
        </authorList>
    </citation>
    <scope>NUCLEOTIDE SEQUENCE [LARGE SCALE GENOMIC DNA]</scope>
</reference>
<comment type="caution">
    <text evidence="8">The sequence shown here is derived from an EMBL/GenBank/DDBJ whole genome shotgun (WGS) entry which is preliminary data.</text>
</comment>
<feature type="compositionally biased region" description="Polar residues" evidence="5">
    <location>
        <begin position="110"/>
        <end position="125"/>
    </location>
</feature>
<organism evidence="8 9">
    <name type="scientific">Orchesella dallaii</name>
    <dbReference type="NCBI Taxonomy" id="48710"/>
    <lineage>
        <taxon>Eukaryota</taxon>
        <taxon>Metazoa</taxon>
        <taxon>Ecdysozoa</taxon>
        <taxon>Arthropoda</taxon>
        <taxon>Hexapoda</taxon>
        <taxon>Collembola</taxon>
        <taxon>Entomobryomorpha</taxon>
        <taxon>Entomobryoidea</taxon>
        <taxon>Orchesellidae</taxon>
        <taxon>Orchesellinae</taxon>
        <taxon>Orchesella</taxon>
    </lineage>
</organism>
<feature type="compositionally biased region" description="Acidic residues" evidence="5">
    <location>
        <begin position="314"/>
        <end position="328"/>
    </location>
</feature>